<gene>
    <name evidence="2" type="ORF">ABIF63_001707</name>
</gene>
<dbReference type="RefSeq" id="WP_193375712.1">
    <property type="nucleotide sequence ID" value="NZ_CP066351.1"/>
</dbReference>
<organism evidence="2 3">
    <name type="scientific">Bradyrhizobium japonicum</name>
    <dbReference type="NCBI Taxonomy" id="375"/>
    <lineage>
        <taxon>Bacteria</taxon>
        <taxon>Pseudomonadati</taxon>
        <taxon>Pseudomonadota</taxon>
        <taxon>Alphaproteobacteria</taxon>
        <taxon>Hyphomicrobiales</taxon>
        <taxon>Nitrobacteraceae</taxon>
        <taxon>Bradyrhizobium</taxon>
    </lineage>
</organism>
<evidence type="ECO:0000313" key="3">
    <source>
        <dbReference type="Proteomes" id="UP001549291"/>
    </source>
</evidence>
<evidence type="ECO:0000313" key="2">
    <source>
        <dbReference type="EMBL" id="MET4717601.1"/>
    </source>
</evidence>
<reference evidence="2 3" key="1">
    <citation type="submission" date="2024-06" db="EMBL/GenBank/DDBJ databases">
        <title>Genomic Encyclopedia of Type Strains, Phase V (KMG-V): Genome sequencing to study the core and pangenomes of soil and plant-associated prokaryotes.</title>
        <authorList>
            <person name="Whitman W."/>
        </authorList>
    </citation>
    <scope>NUCLEOTIDE SEQUENCE [LARGE SCALE GENOMIC DNA]</scope>
    <source>
        <strain evidence="2 3">USDA 160</strain>
    </source>
</reference>
<name>A0ABV2RKY8_BRAJP</name>
<proteinExistence type="predicted"/>
<protein>
    <submittedName>
        <fullName evidence="2">Uncharacterized protein</fullName>
    </submittedName>
</protein>
<feature type="region of interest" description="Disordered" evidence="1">
    <location>
        <begin position="84"/>
        <end position="107"/>
    </location>
</feature>
<dbReference type="EMBL" id="JBEPTQ010000002">
    <property type="protein sequence ID" value="MET4717601.1"/>
    <property type="molecule type" value="Genomic_DNA"/>
</dbReference>
<accession>A0ABV2RKY8</accession>
<sequence length="117" mass="11844">MSDDIPLAPFPYESLDPASELKSPIAEVSDAVKGTANRVAGAIEAGRKPGMPLSILSNIAREAPLGSLLVAFLLGVPSPAVDDGLRSSSDGSIGESGTPGGRSRCTLWPASVGIDSI</sequence>
<keyword evidence="3" id="KW-1185">Reference proteome</keyword>
<dbReference type="Proteomes" id="UP001549291">
    <property type="component" value="Unassembled WGS sequence"/>
</dbReference>
<evidence type="ECO:0000256" key="1">
    <source>
        <dbReference type="SAM" id="MobiDB-lite"/>
    </source>
</evidence>
<comment type="caution">
    <text evidence="2">The sequence shown here is derived from an EMBL/GenBank/DDBJ whole genome shotgun (WGS) entry which is preliminary data.</text>
</comment>